<comment type="caution">
    <text evidence="2">The sequence shown here is derived from an EMBL/GenBank/DDBJ whole genome shotgun (WGS) entry which is preliminary data.</text>
</comment>
<dbReference type="SUPFAM" id="SSF142433">
    <property type="entry name" value="CinA-like"/>
    <property type="match status" value="1"/>
</dbReference>
<dbReference type="Proteomes" id="UP000281112">
    <property type="component" value="Unassembled WGS sequence"/>
</dbReference>
<dbReference type="NCBIfam" id="TIGR00199">
    <property type="entry name" value="PncC_domain"/>
    <property type="match status" value="1"/>
</dbReference>
<dbReference type="AlphaFoldDB" id="A0A3N9U4G8"/>
<dbReference type="InterPro" id="IPR036653">
    <property type="entry name" value="CinA-like_C"/>
</dbReference>
<dbReference type="EC" id="3.5.1.42" evidence="2"/>
<feature type="domain" description="CinA C-terminal" evidence="1">
    <location>
        <begin position="8"/>
        <end position="160"/>
    </location>
</feature>
<dbReference type="Gene3D" id="3.90.950.20">
    <property type="entry name" value="CinA-like"/>
    <property type="match status" value="1"/>
</dbReference>
<accession>A0A3N9U4G8</accession>
<dbReference type="InterPro" id="IPR008136">
    <property type="entry name" value="CinA_C"/>
</dbReference>
<evidence type="ECO:0000313" key="2">
    <source>
        <dbReference type="EMBL" id="RQW62926.1"/>
    </source>
</evidence>
<gene>
    <name evidence="2" type="ORF">EES38_11400</name>
</gene>
<sequence>MERELELEQLSYTVGQRLKQHNAVLCSAESCTGGGVAAAITDIAGSSEWFDRAFVTYSNEAKQQMLGVNKATLDSYGAVSEPIVEEMTSGALKHSLATVAVAISGIAGPAGGSAEKPVGTVCFCWENTDGWKCVETLVFPGDRAQVRKQAVFHALKTLQDHYS</sequence>
<keyword evidence="2" id="KW-0378">Hydrolase</keyword>
<name>A0A3N9U4G8_9VIBR</name>
<organism evidence="2 3">
    <name type="scientific">Vibrio viridaestus</name>
    <dbReference type="NCBI Taxonomy" id="2487322"/>
    <lineage>
        <taxon>Bacteria</taxon>
        <taxon>Pseudomonadati</taxon>
        <taxon>Pseudomonadota</taxon>
        <taxon>Gammaproteobacteria</taxon>
        <taxon>Vibrionales</taxon>
        <taxon>Vibrionaceae</taxon>
        <taxon>Vibrio</taxon>
    </lineage>
</organism>
<reference evidence="2 3" key="1">
    <citation type="submission" date="2018-11" db="EMBL/GenBank/DDBJ databases">
        <title>Vibrio LJC006 sp. nov., isolated from seawater during the bloom of the enteromorpha.</title>
        <authorList>
            <person name="Liang J."/>
        </authorList>
    </citation>
    <scope>NUCLEOTIDE SEQUENCE [LARGE SCALE GENOMIC DNA]</scope>
    <source>
        <strain evidence="2 3">LJC006</strain>
    </source>
</reference>
<dbReference type="NCBIfam" id="NF002975">
    <property type="entry name" value="PRK03661.1"/>
    <property type="match status" value="1"/>
</dbReference>
<dbReference type="EMBL" id="RJVQ01000004">
    <property type="protein sequence ID" value="RQW62926.1"/>
    <property type="molecule type" value="Genomic_DNA"/>
</dbReference>
<proteinExistence type="predicted"/>
<dbReference type="GO" id="GO:0019159">
    <property type="term" value="F:nicotinamide-nucleotide amidase activity"/>
    <property type="evidence" value="ECO:0007669"/>
    <property type="project" value="UniProtKB-EC"/>
</dbReference>
<evidence type="ECO:0000259" key="1">
    <source>
        <dbReference type="Pfam" id="PF02464"/>
    </source>
</evidence>
<evidence type="ECO:0000313" key="3">
    <source>
        <dbReference type="Proteomes" id="UP000281112"/>
    </source>
</evidence>
<dbReference type="Pfam" id="PF02464">
    <property type="entry name" value="CinA"/>
    <property type="match status" value="1"/>
</dbReference>
<keyword evidence="3" id="KW-1185">Reference proteome</keyword>
<dbReference type="OrthoDB" id="9801454at2"/>
<dbReference type="RefSeq" id="WP_124937324.1">
    <property type="nucleotide sequence ID" value="NZ_RJVQ01000004.1"/>
</dbReference>
<protein>
    <submittedName>
        <fullName evidence="2">Nicotinamide-nucleotide amidase</fullName>
        <ecNumber evidence="2">3.5.1.42</ecNumber>
    </submittedName>
</protein>